<dbReference type="InterPro" id="IPR000182">
    <property type="entry name" value="GNAT_dom"/>
</dbReference>
<dbReference type="InterPro" id="IPR051531">
    <property type="entry name" value="N-acetyltransferase"/>
</dbReference>
<dbReference type="Proteomes" id="UP001231941">
    <property type="component" value="Unassembled WGS sequence"/>
</dbReference>
<reference evidence="2 3" key="1">
    <citation type="submission" date="2023-08" db="EMBL/GenBank/DDBJ databases">
        <authorList>
            <person name="Park J.-S."/>
        </authorList>
    </citation>
    <scope>NUCLEOTIDE SEQUENCE [LARGE SCALE GENOMIC DNA]</scope>
    <source>
        <strain evidence="2 3">2205SS18-9</strain>
    </source>
</reference>
<evidence type="ECO:0000259" key="1">
    <source>
        <dbReference type="PROSITE" id="PS51186"/>
    </source>
</evidence>
<proteinExistence type="predicted"/>
<protein>
    <submittedName>
        <fullName evidence="2">GNAT family N-acetyltransferase</fullName>
    </submittedName>
</protein>
<dbReference type="InterPro" id="IPR016181">
    <property type="entry name" value="Acyl_CoA_acyltransferase"/>
</dbReference>
<evidence type="ECO:0000313" key="2">
    <source>
        <dbReference type="EMBL" id="MDP5273715.1"/>
    </source>
</evidence>
<dbReference type="RefSeq" id="WP_305991021.1">
    <property type="nucleotide sequence ID" value="NZ_JAVAMP010000002.1"/>
</dbReference>
<name>A0ABT9IWI1_9BACL</name>
<feature type="domain" description="N-acetyltransferase" evidence="1">
    <location>
        <begin position="13"/>
        <end position="169"/>
    </location>
</feature>
<dbReference type="Gene3D" id="3.40.630.30">
    <property type="match status" value="1"/>
</dbReference>
<dbReference type="EMBL" id="JAVAMP010000002">
    <property type="protein sequence ID" value="MDP5273715.1"/>
    <property type="molecule type" value="Genomic_DNA"/>
</dbReference>
<evidence type="ECO:0000313" key="3">
    <source>
        <dbReference type="Proteomes" id="UP001231941"/>
    </source>
</evidence>
<organism evidence="2 3">
    <name type="scientific">Chengkuizengella axinellae</name>
    <dbReference type="NCBI Taxonomy" id="3064388"/>
    <lineage>
        <taxon>Bacteria</taxon>
        <taxon>Bacillati</taxon>
        <taxon>Bacillota</taxon>
        <taxon>Bacilli</taxon>
        <taxon>Bacillales</taxon>
        <taxon>Paenibacillaceae</taxon>
        <taxon>Chengkuizengella</taxon>
    </lineage>
</organism>
<comment type="caution">
    <text evidence="2">The sequence shown here is derived from an EMBL/GenBank/DDBJ whole genome shotgun (WGS) entry which is preliminary data.</text>
</comment>
<dbReference type="Pfam" id="PF13302">
    <property type="entry name" value="Acetyltransf_3"/>
    <property type="match status" value="1"/>
</dbReference>
<dbReference type="PANTHER" id="PTHR43792">
    <property type="entry name" value="GNAT FAMILY, PUTATIVE (AFU_ORTHOLOGUE AFUA_3G00765)-RELATED-RELATED"/>
    <property type="match status" value="1"/>
</dbReference>
<accession>A0ABT9IWI1</accession>
<sequence length="181" mass="21591">MSVKVPTLIGDLVKLRPLNYKTDHIAWFEVEQDESMHEWVGNSVPTSYNEVKQYLYELYPKHFMIWMIEEKKTNKVIGMMRISHLQSIEGKLVAGDSQRLHSSYWRKGFMKESRKLIYNYVFNELKVDVLFADVWDGNINSIKSLESAGYKLIDVRSEYCKKYDRKQNKLYYQLQSSHFKK</sequence>
<keyword evidence="3" id="KW-1185">Reference proteome</keyword>
<gene>
    <name evidence="2" type="ORF">Q5Y73_06345</name>
</gene>
<dbReference type="PROSITE" id="PS51186">
    <property type="entry name" value="GNAT"/>
    <property type="match status" value="1"/>
</dbReference>
<dbReference type="PANTHER" id="PTHR43792:SF1">
    <property type="entry name" value="N-ACETYLTRANSFERASE DOMAIN-CONTAINING PROTEIN"/>
    <property type="match status" value="1"/>
</dbReference>
<dbReference type="SUPFAM" id="SSF55729">
    <property type="entry name" value="Acyl-CoA N-acyltransferases (Nat)"/>
    <property type="match status" value="1"/>
</dbReference>